<feature type="compositionally biased region" description="Basic residues" evidence="1">
    <location>
        <begin position="84"/>
        <end position="93"/>
    </location>
</feature>
<gene>
    <name evidence="2" type="ORF">BpHYR1_039344</name>
</gene>
<feature type="compositionally biased region" description="Low complexity" evidence="1">
    <location>
        <begin position="94"/>
        <end position="103"/>
    </location>
</feature>
<accession>A0A3M7SUT4</accession>
<feature type="region of interest" description="Disordered" evidence="1">
    <location>
        <begin position="76"/>
        <end position="103"/>
    </location>
</feature>
<sequence length="103" mass="11975">MEKEMSNWSPLSARIEKDILFFDGNKYIGKKLQLFAHFAAMATICACNSLGRILRHSCHFGQTIFMQLEKKGSWVKQNRAGNKEKKKQTRKKTTLNTKLKAYY</sequence>
<evidence type="ECO:0000256" key="1">
    <source>
        <dbReference type="SAM" id="MobiDB-lite"/>
    </source>
</evidence>
<dbReference type="AlphaFoldDB" id="A0A3M7SUT4"/>
<protein>
    <submittedName>
        <fullName evidence="2">Uncharacterized protein</fullName>
    </submittedName>
</protein>
<dbReference type="EMBL" id="REGN01000749">
    <property type="protein sequence ID" value="RNA39452.1"/>
    <property type="molecule type" value="Genomic_DNA"/>
</dbReference>
<organism evidence="2 3">
    <name type="scientific">Brachionus plicatilis</name>
    <name type="common">Marine rotifer</name>
    <name type="synonym">Brachionus muelleri</name>
    <dbReference type="NCBI Taxonomy" id="10195"/>
    <lineage>
        <taxon>Eukaryota</taxon>
        <taxon>Metazoa</taxon>
        <taxon>Spiralia</taxon>
        <taxon>Gnathifera</taxon>
        <taxon>Rotifera</taxon>
        <taxon>Eurotatoria</taxon>
        <taxon>Monogononta</taxon>
        <taxon>Pseudotrocha</taxon>
        <taxon>Ploima</taxon>
        <taxon>Brachionidae</taxon>
        <taxon>Brachionus</taxon>
    </lineage>
</organism>
<comment type="caution">
    <text evidence="2">The sequence shown here is derived from an EMBL/GenBank/DDBJ whole genome shotgun (WGS) entry which is preliminary data.</text>
</comment>
<proteinExistence type="predicted"/>
<evidence type="ECO:0000313" key="2">
    <source>
        <dbReference type="EMBL" id="RNA39452.1"/>
    </source>
</evidence>
<keyword evidence="3" id="KW-1185">Reference proteome</keyword>
<name>A0A3M7SUT4_BRAPC</name>
<evidence type="ECO:0000313" key="3">
    <source>
        <dbReference type="Proteomes" id="UP000276133"/>
    </source>
</evidence>
<dbReference type="Proteomes" id="UP000276133">
    <property type="component" value="Unassembled WGS sequence"/>
</dbReference>
<reference evidence="2 3" key="1">
    <citation type="journal article" date="2018" name="Sci. Rep.">
        <title>Genomic signatures of local adaptation to the degree of environmental predictability in rotifers.</title>
        <authorList>
            <person name="Franch-Gras L."/>
            <person name="Hahn C."/>
            <person name="Garcia-Roger E.M."/>
            <person name="Carmona M.J."/>
            <person name="Serra M."/>
            <person name="Gomez A."/>
        </authorList>
    </citation>
    <scope>NUCLEOTIDE SEQUENCE [LARGE SCALE GENOMIC DNA]</scope>
    <source>
        <strain evidence="2">HYR1</strain>
    </source>
</reference>